<dbReference type="PRINTS" id="PR00081">
    <property type="entry name" value="GDHRDH"/>
</dbReference>
<dbReference type="CDD" id="cd05374">
    <property type="entry name" value="17beta-HSD-like_SDR_c"/>
    <property type="match status" value="1"/>
</dbReference>
<dbReference type="InterPro" id="IPR002347">
    <property type="entry name" value="SDR_fam"/>
</dbReference>
<evidence type="ECO:0000256" key="5">
    <source>
        <dbReference type="SAM" id="Phobius"/>
    </source>
</evidence>
<dbReference type="AlphaFoldDB" id="I2H744"/>
<dbReference type="InterPro" id="IPR020904">
    <property type="entry name" value="Sc_DH/Rdtase_CS"/>
</dbReference>
<evidence type="ECO:0000256" key="3">
    <source>
        <dbReference type="ARBA" id="ARBA00023002"/>
    </source>
</evidence>
<dbReference type="eggNOG" id="KOG1209">
    <property type="taxonomic scope" value="Eukaryota"/>
</dbReference>
<dbReference type="STRING" id="1071380.I2H744"/>
<dbReference type="KEGG" id="tbl:TBLA_0G02580"/>
<keyword evidence="2" id="KW-0521">NADP</keyword>
<dbReference type="OMA" id="GGTPDWF"/>
<sequence length="295" mass="32752">MDSSTSAPRKVALVTGASSGIGFAVTKELALKGYKVYACARRTEPMIPLEKEFGHDIVVRVNLDITNIKEVMKFKERLNDELVDKKLDVLYNNAGQSCTLPALDVTMEQVEQCFRVNFFGHVNLCRELSEFVINAKGTILFTGSVSGIFIFPFGSIYAASKAAIHQYARVLHLELKPFGVRVINVVTGGVDTNIADTRQLPADSIYNFPEGQAALENRQLMAKNNRPMSAEEYARQVVQDIASAKDPVDVYRGKMATVLYFVSVLVPYWLIEMFVVHKFKLGAVFARAADAKKTL</sequence>
<dbReference type="RefSeq" id="XP_004181715.1">
    <property type="nucleotide sequence ID" value="XM_004181667.1"/>
</dbReference>
<dbReference type="InterPro" id="IPR036291">
    <property type="entry name" value="NAD(P)-bd_dom_sf"/>
</dbReference>
<keyword evidence="5" id="KW-0812">Transmembrane</keyword>
<keyword evidence="3" id="KW-0560">Oxidoreductase</keyword>
<dbReference type="GeneID" id="14497328"/>
<dbReference type="PANTHER" id="PTHR44169:SF6">
    <property type="entry name" value="NADPH-DEPENDENT 1-ACYLDIHYDROXYACETONE PHOSPHATE REDUCTASE"/>
    <property type="match status" value="1"/>
</dbReference>
<keyword evidence="5" id="KW-0472">Membrane</keyword>
<dbReference type="PANTHER" id="PTHR44169">
    <property type="entry name" value="NADPH-DEPENDENT 1-ACYLDIHYDROXYACETONE PHOSPHATE REDUCTASE"/>
    <property type="match status" value="1"/>
</dbReference>
<dbReference type="GO" id="GO:0005811">
    <property type="term" value="C:lipid droplet"/>
    <property type="evidence" value="ECO:0007669"/>
    <property type="project" value="EnsemblFungi"/>
</dbReference>
<organism evidence="6 7">
    <name type="scientific">Henningerozyma blattae (strain ATCC 34711 / CBS 6284 / DSM 70876 / NBRC 10599 / NRRL Y-10934 / UCD 77-7)</name>
    <name type="common">Yeast</name>
    <name type="synonym">Tetrapisispora blattae</name>
    <dbReference type="NCBI Taxonomy" id="1071380"/>
    <lineage>
        <taxon>Eukaryota</taxon>
        <taxon>Fungi</taxon>
        <taxon>Dikarya</taxon>
        <taxon>Ascomycota</taxon>
        <taxon>Saccharomycotina</taxon>
        <taxon>Saccharomycetes</taxon>
        <taxon>Saccharomycetales</taxon>
        <taxon>Saccharomycetaceae</taxon>
        <taxon>Henningerozyma</taxon>
    </lineage>
</organism>
<dbReference type="GO" id="GO:0006654">
    <property type="term" value="P:phosphatidic acid biosynthetic process"/>
    <property type="evidence" value="ECO:0007669"/>
    <property type="project" value="EnsemblFungi"/>
</dbReference>
<gene>
    <name evidence="6" type="primary">TBLA0G02580</name>
    <name evidence="6" type="ORF">TBLA_0G02580</name>
</gene>
<accession>I2H744</accession>
<evidence type="ECO:0000256" key="1">
    <source>
        <dbReference type="ARBA" id="ARBA00006484"/>
    </source>
</evidence>
<dbReference type="InParanoid" id="I2H744"/>
<dbReference type="PRINTS" id="PR00080">
    <property type="entry name" value="SDRFAMILY"/>
</dbReference>
<reference evidence="6 7" key="1">
    <citation type="journal article" date="2011" name="Proc. Natl. Acad. Sci. U.S.A.">
        <title>Evolutionary erosion of yeast sex chromosomes by mating-type switching accidents.</title>
        <authorList>
            <person name="Gordon J.L."/>
            <person name="Armisen D."/>
            <person name="Proux-Wera E."/>
            <person name="Oheigeartaigh S.S."/>
            <person name="Byrne K.P."/>
            <person name="Wolfe K.H."/>
        </authorList>
    </citation>
    <scope>NUCLEOTIDE SEQUENCE [LARGE SCALE GENOMIC DNA]</scope>
    <source>
        <strain evidence="7">ATCC 34711 / CBS 6284 / DSM 70876 / NBRC 10599 / NRRL Y-10934 / UCD 77-7</strain>
    </source>
</reference>
<dbReference type="GO" id="GO:0000140">
    <property type="term" value="F:acylglycerone-phosphate reductase (NADP+) activity"/>
    <property type="evidence" value="ECO:0007669"/>
    <property type="project" value="EnsemblFungi"/>
</dbReference>
<dbReference type="Gene3D" id="3.40.50.720">
    <property type="entry name" value="NAD(P)-binding Rossmann-like Domain"/>
    <property type="match status" value="1"/>
</dbReference>
<evidence type="ECO:0000313" key="6">
    <source>
        <dbReference type="EMBL" id="CCH62196.1"/>
    </source>
</evidence>
<dbReference type="PROSITE" id="PS00061">
    <property type="entry name" value="ADH_SHORT"/>
    <property type="match status" value="1"/>
</dbReference>
<dbReference type="Proteomes" id="UP000002866">
    <property type="component" value="Chromosome 7"/>
</dbReference>
<name>I2H744_HENB6</name>
<evidence type="ECO:0000256" key="4">
    <source>
        <dbReference type="RuleBase" id="RU000363"/>
    </source>
</evidence>
<dbReference type="Pfam" id="PF00106">
    <property type="entry name" value="adh_short"/>
    <property type="match status" value="1"/>
</dbReference>
<dbReference type="HOGENOM" id="CLU_010194_2_9_1"/>
<dbReference type="SUPFAM" id="SSF51735">
    <property type="entry name" value="NAD(P)-binding Rossmann-fold domains"/>
    <property type="match status" value="1"/>
</dbReference>
<evidence type="ECO:0000256" key="2">
    <source>
        <dbReference type="ARBA" id="ARBA00022857"/>
    </source>
</evidence>
<evidence type="ECO:0000313" key="7">
    <source>
        <dbReference type="Proteomes" id="UP000002866"/>
    </source>
</evidence>
<dbReference type="EMBL" id="HE806322">
    <property type="protein sequence ID" value="CCH62196.1"/>
    <property type="molecule type" value="Genomic_DNA"/>
</dbReference>
<feature type="transmembrane region" description="Helical" evidence="5">
    <location>
        <begin position="258"/>
        <end position="277"/>
    </location>
</feature>
<dbReference type="GO" id="GO:0004806">
    <property type="term" value="F:triacylglycerol lipase activity"/>
    <property type="evidence" value="ECO:0007669"/>
    <property type="project" value="EnsemblFungi"/>
</dbReference>
<dbReference type="GO" id="GO:0005783">
    <property type="term" value="C:endoplasmic reticulum"/>
    <property type="evidence" value="ECO:0007669"/>
    <property type="project" value="EnsemblFungi"/>
</dbReference>
<proteinExistence type="inferred from homology"/>
<keyword evidence="7" id="KW-1185">Reference proteome</keyword>
<keyword evidence="5" id="KW-1133">Transmembrane helix</keyword>
<dbReference type="FunFam" id="3.40.50.720:FF:000261">
    <property type="entry name" value="NADPH-dependent 1-acyldihydroxyacetone phosphate reductase"/>
    <property type="match status" value="1"/>
</dbReference>
<dbReference type="OrthoDB" id="2102561at2759"/>
<dbReference type="FunCoup" id="I2H744">
    <property type="interactions" value="266"/>
</dbReference>
<dbReference type="GO" id="GO:0019433">
    <property type="term" value="P:triglyceride catabolic process"/>
    <property type="evidence" value="ECO:0007669"/>
    <property type="project" value="EnsemblFungi"/>
</dbReference>
<protein>
    <submittedName>
        <fullName evidence="6">Uncharacterized protein</fullName>
    </submittedName>
</protein>
<comment type="similarity">
    <text evidence="1 4">Belongs to the short-chain dehydrogenases/reductases (SDR) family.</text>
</comment>